<evidence type="ECO:0000313" key="2">
    <source>
        <dbReference type="Proteomes" id="UP001496674"/>
    </source>
</evidence>
<name>A0ABN6Z6U6_9BACE</name>
<reference evidence="1 2" key="1">
    <citation type="submission" date="2023-04" db="EMBL/GenBank/DDBJ databases">
        <title>Draft genome sequence of acteroides sedimenti strain YN3PY1.</title>
        <authorList>
            <person name="Yoshida N."/>
        </authorList>
    </citation>
    <scope>NUCLEOTIDE SEQUENCE [LARGE SCALE GENOMIC DNA]</scope>
    <source>
        <strain evidence="1 2">YN3PY1</strain>
    </source>
</reference>
<evidence type="ECO:0000313" key="1">
    <source>
        <dbReference type="EMBL" id="BEH00266.1"/>
    </source>
</evidence>
<evidence type="ECO:0008006" key="3">
    <source>
        <dbReference type="Google" id="ProtNLM"/>
    </source>
</evidence>
<gene>
    <name evidence="1" type="ORF">BSYN_25300</name>
</gene>
<organism evidence="1 2">
    <name type="scientific">Bacteroides sedimenti</name>
    <dbReference type="NCBI Taxonomy" id="2136147"/>
    <lineage>
        <taxon>Bacteria</taxon>
        <taxon>Pseudomonadati</taxon>
        <taxon>Bacteroidota</taxon>
        <taxon>Bacteroidia</taxon>
        <taxon>Bacteroidales</taxon>
        <taxon>Bacteroidaceae</taxon>
        <taxon>Bacteroides</taxon>
    </lineage>
</organism>
<protein>
    <recommendedName>
        <fullName evidence="3">BACON domain-containing protein</fullName>
    </recommendedName>
</protein>
<sequence>MFTSCEKSDGLWDDCIKLSAKSVDFNANGGDFTVTSKGTFWLLGTSKPYQAAPLFDVPVENRTTTPYQITGEWYTINRPQEKILTIHIDPNTTGKKRIIYVNLEMGDYFDNITVNQAEK</sequence>
<proteinExistence type="predicted"/>
<dbReference type="Proteomes" id="UP001496674">
    <property type="component" value="Chromosome"/>
</dbReference>
<keyword evidence="2" id="KW-1185">Reference proteome</keyword>
<dbReference type="EMBL" id="AP028055">
    <property type="protein sequence ID" value="BEH00266.1"/>
    <property type="molecule type" value="Genomic_DNA"/>
</dbReference>
<accession>A0ABN6Z6U6</accession>